<evidence type="ECO:0000313" key="2">
    <source>
        <dbReference type="Proteomes" id="UP000192671"/>
    </source>
</evidence>
<reference evidence="1 2" key="1">
    <citation type="journal article" date="2017" name="Gene Rep">
        <title>The ribosomal RNA operon (rrn) of Campylobacter concisus supports molecular typing to genomospecies level.</title>
        <authorList>
            <person name="Huq M."/>
            <person name="Van T.T.H."/>
            <person name="Gurtler V."/>
            <person name="Elshagmani E."/>
            <person name="Allemailem K.S."/>
            <person name="Smooker P.M."/>
            <person name="Istivan T.S."/>
        </authorList>
    </citation>
    <scope>NUCLEOTIDE SEQUENCE [LARGE SCALE GENOMIC DNA]</scope>
    <source>
        <strain evidence="1 2">RCH 26</strain>
    </source>
</reference>
<evidence type="ECO:0000313" key="1">
    <source>
        <dbReference type="EMBL" id="ORI07978.1"/>
    </source>
</evidence>
<comment type="caution">
    <text evidence="1">The sequence shown here is derived from an EMBL/GenBank/DDBJ whole genome shotgun (WGS) entry which is preliminary data.</text>
</comment>
<protein>
    <submittedName>
        <fullName evidence="1">Uncharacterized protein</fullName>
    </submittedName>
</protein>
<dbReference type="EMBL" id="LVWL01000019">
    <property type="protein sequence ID" value="ORI07978.1"/>
    <property type="molecule type" value="Genomic_DNA"/>
</dbReference>
<name>A0A1X0U2D8_9BACT</name>
<dbReference type="Proteomes" id="UP000192671">
    <property type="component" value="Unassembled WGS sequence"/>
</dbReference>
<dbReference type="AlphaFoldDB" id="A0A1X0U2D8"/>
<proteinExistence type="predicted"/>
<sequence length="298" mass="34676">MSCDLQEIILKHTTNLEPALQKRAKKLNQKIINTNFYHDAKNLEKIGGVISPELDEFLLSCALEYDKTHADKFDTFDNDVETLRGIWSAMSFSKSPEILDYLNMQATRSISHRSFAHRYIFEILRLQEKAGHSHPLLAKLYDYYDSLQAKLPIYELFHRIGATPNDPYDFDISLNAVNFGYWFSNQGLSDEELAGKFHLEIRLFAPFINDRTFEIELRDDAVPRARINFNDDGMSFLQELPNDALPYPDILNLKPFIDQVKSRFDLKFDLDDKDKTYFSVSKGLNRAKVLSWLREIFA</sequence>
<accession>A0A1X0U2D8</accession>
<gene>
    <name evidence="1" type="ORF">A3835_05805</name>
</gene>
<organism evidence="1 2">
    <name type="scientific">Campylobacter concisus</name>
    <dbReference type="NCBI Taxonomy" id="199"/>
    <lineage>
        <taxon>Bacteria</taxon>
        <taxon>Pseudomonadati</taxon>
        <taxon>Campylobacterota</taxon>
        <taxon>Epsilonproteobacteria</taxon>
        <taxon>Campylobacterales</taxon>
        <taxon>Campylobacteraceae</taxon>
        <taxon>Campylobacter</taxon>
    </lineage>
</organism>